<feature type="compositionally biased region" description="Basic and acidic residues" evidence="1">
    <location>
        <begin position="40"/>
        <end position="80"/>
    </location>
</feature>
<organism evidence="2 3">
    <name type="scientific">Abeliophyllum distichum</name>
    <dbReference type="NCBI Taxonomy" id="126358"/>
    <lineage>
        <taxon>Eukaryota</taxon>
        <taxon>Viridiplantae</taxon>
        <taxon>Streptophyta</taxon>
        <taxon>Embryophyta</taxon>
        <taxon>Tracheophyta</taxon>
        <taxon>Spermatophyta</taxon>
        <taxon>Magnoliopsida</taxon>
        <taxon>eudicotyledons</taxon>
        <taxon>Gunneridae</taxon>
        <taxon>Pentapetalae</taxon>
        <taxon>asterids</taxon>
        <taxon>lamiids</taxon>
        <taxon>Lamiales</taxon>
        <taxon>Oleaceae</taxon>
        <taxon>Forsythieae</taxon>
        <taxon>Abeliophyllum</taxon>
    </lineage>
</organism>
<dbReference type="EMBL" id="JBFOLK010000012">
    <property type="protein sequence ID" value="KAL2471056.1"/>
    <property type="molecule type" value="Genomic_DNA"/>
</dbReference>
<proteinExistence type="predicted"/>
<reference evidence="3" key="1">
    <citation type="submission" date="2024-07" db="EMBL/GenBank/DDBJ databases">
        <title>Two chromosome-level genome assemblies of Korean endemic species Abeliophyllum distichum and Forsythia ovata (Oleaceae).</title>
        <authorList>
            <person name="Jang H."/>
        </authorList>
    </citation>
    <scope>NUCLEOTIDE SEQUENCE [LARGE SCALE GENOMIC DNA]</scope>
</reference>
<sequence length="112" mass="12778">MDHRICAKARPHRSLDLRFGARRSEICATRRRAPTQILDLRGRRASADPRSAHRCGRADLRSADRTRRADQRSARPRAEADLGSAPPVHLRRSRFCAPVWPVDLRSAWPALH</sequence>
<protein>
    <submittedName>
        <fullName evidence="2">Uncharacterized protein</fullName>
    </submittedName>
</protein>
<evidence type="ECO:0000313" key="2">
    <source>
        <dbReference type="EMBL" id="KAL2471056.1"/>
    </source>
</evidence>
<gene>
    <name evidence="2" type="ORF">Adt_39192</name>
</gene>
<dbReference type="Proteomes" id="UP001604336">
    <property type="component" value="Unassembled WGS sequence"/>
</dbReference>
<feature type="region of interest" description="Disordered" evidence="1">
    <location>
        <begin position="40"/>
        <end position="85"/>
    </location>
</feature>
<name>A0ABD1Q8L5_9LAMI</name>
<evidence type="ECO:0000313" key="3">
    <source>
        <dbReference type="Proteomes" id="UP001604336"/>
    </source>
</evidence>
<accession>A0ABD1Q8L5</accession>
<comment type="caution">
    <text evidence="2">The sequence shown here is derived from an EMBL/GenBank/DDBJ whole genome shotgun (WGS) entry which is preliminary data.</text>
</comment>
<evidence type="ECO:0000256" key="1">
    <source>
        <dbReference type="SAM" id="MobiDB-lite"/>
    </source>
</evidence>
<dbReference type="AlphaFoldDB" id="A0ABD1Q8L5"/>
<keyword evidence="3" id="KW-1185">Reference proteome</keyword>